<gene>
    <name evidence="1" type="ORF">IXB50_12370</name>
</gene>
<evidence type="ECO:0000313" key="1">
    <source>
        <dbReference type="EMBL" id="MBT9316217.1"/>
    </source>
</evidence>
<name>A0A947DFQ4_9CYAN</name>
<reference evidence="1" key="2">
    <citation type="journal article" date="2021" name="Mar. Drugs">
        <title>Genome Reduction and Secondary Metabolism of the Marine Sponge-Associated Cyanobacterium Leptothoe.</title>
        <authorList>
            <person name="Konstantinou D."/>
            <person name="Popin R.V."/>
            <person name="Fewer D.P."/>
            <person name="Sivonen K."/>
            <person name="Gkelis S."/>
        </authorList>
    </citation>
    <scope>NUCLEOTIDE SEQUENCE</scope>
    <source>
        <strain evidence="1">TAU-MAC 1115</strain>
    </source>
</reference>
<proteinExistence type="predicted"/>
<evidence type="ECO:0000313" key="2">
    <source>
        <dbReference type="Proteomes" id="UP000717364"/>
    </source>
</evidence>
<protein>
    <submittedName>
        <fullName evidence="1">Uncharacterized protein</fullName>
    </submittedName>
</protein>
<reference evidence="1" key="1">
    <citation type="submission" date="2020-11" db="EMBL/GenBank/DDBJ databases">
        <authorList>
            <person name="Konstantinou D."/>
            <person name="Gkelis S."/>
            <person name="Popin R."/>
            <person name="Fewer D."/>
            <person name="Sivonen K."/>
        </authorList>
    </citation>
    <scope>NUCLEOTIDE SEQUENCE</scope>
    <source>
        <strain evidence="1">TAU-MAC 1115</strain>
    </source>
</reference>
<accession>A0A947DFQ4</accession>
<dbReference type="EMBL" id="JADOES010000022">
    <property type="protein sequence ID" value="MBT9316217.1"/>
    <property type="molecule type" value="Genomic_DNA"/>
</dbReference>
<organism evidence="1 2">
    <name type="scientific">Leptothoe spongobia TAU-MAC 1115</name>
    <dbReference type="NCBI Taxonomy" id="1967444"/>
    <lineage>
        <taxon>Bacteria</taxon>
        <taxon>Bacillati</taxon>
        <taxon>Cyanobacteriota</taxon>
        <taxon>Cyanophyceae</taxon>
        <taxon>Nodosilineales</taxon>
        <taxon>Cymatolegaceae</taxon>
        <taxon>Leptothoe</taxon>
        <taxon>Leptothoe spongobia</taxon>
    </lineage>
</organism>
<dbReference type="Proteomes" id="UP000717364">
    <property type="component" value="Unassembled WGS sequence"/>
</dbReference>
<dbReference type="AlphaFoldDB" id="A0A947DFQ4"/>
<keyword evidence="2" id="KW-1185">Reference proteome</keyword>
<comment type="caution">
    <text evidence="1">The sequence shown here is derived from an EMBL/GenBank/DDBJ whole genome shotgun (WGS) entry which is preliminary data.</text>
</comment>
<sequence length="140" mass="16537">MASRFTKHIEHVWHTPRFSPIYHCWGFDMDTGELLQELFGQLHHRLDDIEQQLQVLHNRLNAELETPAKLVKLSDAWKLLGYKNYDACLYKVRSGHYRAGKEIIDRRSPQSSRPDWYADIEKCQTRDRTLAAKRTTLRSA</sequence>